<protein>
    <recommendedName>
        <fullName evidence="6">N-acetyl-gamma-glutamyl-phosphate reductase</fullName>
        <shortName evidence="6">AGPR</shortName>
        <ecNumber evidence="6">1.2.1.38</ecNumber>
    </recommendedName>
    <alternativeName>
        <fullName evidence="6">N-acetyl-glutamate semialdehyde dehydrogenase</fullName>
        <shortName evidence="6">NAGSA dehydrogenase</shortName>
    </alternativeName>
</protein>
<dbReference type="GO" id="GO:0005737">
    <property type="term" value="C:cytoplasm"/>
    <property type="evidence" value="ECO:0007669"/>
    <property type="project" value="UniProtKB-SubCell"/>
</dbReference>
<dbReference type="InterPro" id="IPR023013">
    <property type="entry name" value="AGPR_AS"/>
</dbReference>
<dbReference type="GO" id="GO:0003942">
    <property type="term" value="F:N-acetyl-gamma-glutamyl-phosphate reductase activity"/>
    <property type="evidence" value="ECO:0007669"/>
    <property type="project" value="UniProtKB-UniRule"/>
</dbReference>
<comment type="subcellular location">
    <subcellularLocation>
        <location evidence="6">Cytoplasm</location>
    </subcellularLocation>
</comment>
<keyword evidence="1 6" id="KW-0963">Cytoplasm</keyword>
<dbReference type="InterPro" id="IPR010136">
    <property type="entry name" value="AGPR_type-2"/>
</dbReference>
<dbReference type="UniPathway" id="UPA00068">
    <property type="reaction ID" value="UER00108"/>
</dbReference>
<comment type="similarity">
    <text evidence="6">Belongs to the NAGSA dehydrogenase family. Type 2 subfamily.</text>
</comment>
<comment type="function">
    <text evidence="6">Catalyzes the NADPH-dependent reduction of N-acetyl-5-glutamyl phosphate to yield N-acetyl-L-glutamate 5-semialdehyde.</text>
</comment>
<dbReference type="InterPro" id="IPR036291">
    <property type="entry name" value="NAD(P)-bd_dom_sf"/>
</dbReference>
<dbReference type="NCBIfam" id="TIGR01851">
    <property type="entry name" value="argC_other"/>
    <property type="match status" value="1"/>
</dbReference>
<dbReference type="GO" id="GO:0051287">
    <property type="term" value="F:NAD binding"/>
    <property type="evidence" value="ECO:0007669"/>
    <property type="project" value="InterPro"/>
</dbReference>
<gene>
    <name evidence="6 9" type="primary">argC</name>
    <name evidence="9" type="ORF">CR165_05745</name>
</gene>
<feature type="active site" evidence="6 7">
    <location>
        <position position="123"/>
    </location>
</feature>
<comment type="catalytic activity">
    <reaction evidence="6">
        <text>N-acetyl-L-glutamate 5-semialdehyde + phosphate + NADP(+) = N-acetyl-L-glutamyl 5-phosphate + NADPH + H(+)</text>
        <dbReference type="Rhea" id="RHEA:21588"/>
        <dbReference type="ChEBI" id="CHEBI:15378"/>
        <dbReference type="ChEBI" id="CHEBI:29123"/>
        <dbReference type="ChEBI" id="CHEBI:43474"/>
        <dbReference type="ChEBI" id="CHEBI:57783"/>
        <dbReference type="ChEBI" id="CHEBI:57936"/>
        <dbReference type="ChEBI" id="CHEBI:58349"/>
        <dbReference type="EC" id="1.2.1.38"/>
    </reaction>
</comment>
<dbReference type="PROSITE" id="PS01224">
    <property type="entry name" value="ARGC"/>
    <property type="match status" value="1"/>
</dbReference>
<feature type="domain" description="Semialdehyde dehydrogenase NAD-binding" evidence="8">
    <location>
        <begin position="8"/>
        <end position="112"/>
    </location>
</feature>
<dbReference type="Pfam" id="PF01118">
    <property type="entry name" value="Semialdhyde_dh"/>
    <property type="match status" value="1"/>
</dbReference>
<dbReference type="PANTHER" id="PTHR32338:SF10">
    <property type="entry name" value="N-ACETYL-GAMMA-GLUTAMYL-PHOSPHATE REDUCTASE, CHLOROPLASTIC-RELATED"/>
    <property type="match status" value="1"/>
</dbReference>
<accession>A0A2U1V6E9</accession>
<keyword evidence="3 6" id="KW-0028">Amino-acid biosynthesis</keyword>
<dbReference type="PANTHER" id="PTHR32338">
    <property type="entry name" value="N-ACETYL-GAMMA-GLUTAMYL-PHOSPHATE REDUCTASE, CHLOROPLASTIC-RELATED-RELATED"/>
    <property type="match status" value="1"/>
</dbReference>
<dbReference type="InterPro" id="IPR058924">
    <property type="entry name" value="AGPR_dimerisation_dom"/>
</dbReference>
<comment type="caution">
    <text evidence="9">The sequence shown here is derived from an EMBL/GenBank/DDBJ whole genome shotgun (WGS) entry which is preliminary data.</text>
</comment>
<evidence type="ECO:0000256" key="3">
    <source>
        <dbReference type="ARBA" id="ARBA00022605"/>
    </source>
</evidence>
<name>A0A2U1V6E9_9PROT</name>
<dbReference type="SUPFAM" id="SSF51735">
    <property type="entry name" value="NAD(P)-binding Rossmann-fold domains"/>
    <property type="match status" value="1"/>
</dbReference>
<keyword evidence="10" id="KW-1185">Reference proteome</keyword>
<dbReference type="GO" id="GO:0006526">
    <property type="term" value="P:L-arginine biosynthetic process"/>
    <property type="evidence" value="ECO:0007669"/>
    <property type="project" value="UniProtKB-UniRule"/>
</dbReference>
<comment type="pathway">
    <text evidence="6">Amino-acid biosynthesis; L-arginine biosynthesis; N(2)-acetyl-L-ornithine from L-glutamate: step 3/4.</text>
</comment>
<evidence type="ECO:0000313" key="9">
    <source>
        <dbReference type="EMBL" id="PWC29454.1"/>
    </source>
</evidence>
<keyword evidence="4 6" id="KW-0521">NADP</keyword>
<evidence type="ECO:0000256" key="2">
    <source>
        <dbReference type="ARBA" id="ARBA00022571"/>
    </source>
</evidence>
<dbReference type="RefSeq" id="WP_109516029.1">
    <property type="nucleotide sequence ID" value="NZ_PDOA01000003.1"/>
</dbReference>
<keyword evidence="2 6" id="KW-0055">Arginine biosynthesis</keyword>
<proteinExistence type="inferred from homology"/>
<evidence type="ECO:0000313" key="10">
    <source>
        <dbReference type="Proteomes" id="UP000245048"/>
    </source>
</evidence>
<evidence type="ECO:0000256" key="7">
    <source>
        <dbReference type="PROSITE-ProRule" id="PRU10010"/>
    </source>
</evidence>
<dbReference type="InterPro" id="IPR050085">
    <property type="entry name" value="AGPR"/>
</dbReference>
<dbReference type="InterPro" id="IPR000534">
    <property type="entry name" value="Semialdehyde_DH_NAD-bd"/>
</dbReference>
<dbReference type="Proteomes" id="UP000245048">
    <property type="component" value="Unassembled WGS sequence"/>
</dbReference>
<dbReference type="AlphaFoldDB" id="A0A2U1V6E9"/>
<organism evidence="9 10">
    <name type="scientific">Teichococcus aestuarii</name>
    <dbReference type="NCBI Taxonomy" id="568898"/>
    <lineage>
        <taxon>Bacteria</taxon>
        <taxon>Pseudomonadati</taxon>
        <taxon>Pseudomonadota</taxon>
        <taxon>Alphaproteobacteria</taxon>
        <taxon>Acetobacterales</taxon>
        <taxon>Roseomonadaceae</taxon>
        <taxon>Roseomonas</taxon>
    </lineage>
</organism>
<dbReference type="Gene3D" id="3.40.50.720">
    <property type="entry name" value="NAD(P)-binding Rossmann-like Domain"/>
    <property type="match status" value="1"/>
</dbReference>
<evidence type="ECO:0000259" key="8">
    <source>
        <dbReference type="SMART" id="SM00859"/>
    </source>
</evidence>
<reference evidence="10" key="1">
    <citation type="submission" date="2017-10" db="EMBL/GenBank/DDBJ databases">
        <authorList>
            <person name="Toshchakov S.V."/>
            <person name="Goeva M.A."/>
        </authorList>
    </citation>
    <scope>NUCLEOTIDE SEQUENCE [LARGE SCALE GENOMIC DNA]</scope>
    <source>
        <strain evidence="10">JR1/69-1-13</strain>
    </source>
</reference>
<dbReference type="HAMAP" id="MF_01110">
    <property type="entry name" value="ArgC_type2"/>
    <property type="match status" value="1"/>
</dbReference>
<dbReference type="SMART" id="SM00859">
    <property type="entry name" value="Semialdhyde_dh"/>
    <property type="match status" value="1"/>
</dbReference>
<dbReference type="SUPFAM" id="SSF55347">
    <property type="entry name" value="Glyceraldehyde-3-phosphate dehydrogenase-like, C-terminal domain"/>
    <property type="match status" value="1"/>
</dbReference>
<dbReference type="Gene3D" id="3.30.360.10">
    <property type="entry name" value="Dihydrodipicolinate Reductase, domain 2"/>
    <property type="match status" value="1"/>
</dbReference>
<evidence type="ECO:0000256" key="4">
    <source>
        <dbReference type="ARBA" id="ARBA00022857"/>
    </source>
</evidence>
<dbReference type="CDD" id="cd23935">
    <property type="entry name" value="AGPR_2_C"/>
    <property type="match status" value="1"/>
</dbReference>
<dbReference type="OrthoDB" id="9801289at2"/>
<keyword evidence="5 6" id="KW-0560">Oxidoreductase</keyword>
<dbReference type="EC" id="1.2.1.38" evidence="6"/>
<evidence type="ECO:0000256" key="6">
    <source>
        <dbReference type="HAMAP-Rule" id="MF_01110"/>
    </source>
</evidence>
<evidence type="ECO:0000256" key="5">
    <source>
        <dbReference type="ARBA" id="ARBA00023002"/>
    </source>
</evidence>
<dbReference type="EMBL" id="PDOA01000003">
    <property type="protein sequence ID" value="PWC29454.1"/>
    <property type="molecule type" value="Genomic_DNA"/>
</dbReference>
<sequence>MAKGSVPAIFIDGEAGTTGLGIRQRLEALPGIALRSIDPAQRKDPEAKRALMAEVDLVVLCLPDEAAKESAAMAASLGADAPKLLDASTAHRVNPDWAYGFPELSAAQAAAVAASPRVSNPGCYPTGGIALLRPLVDAGLIPADHPITVNAVSGYSGGGKAMIEAYEGGTAPAFELYGLGLEHKHLPELQLYSGLTRRPIFVPSVGNYRQGMLVSIPLHLDTLPGNPAPEDLRAALAAHYEGSPWVRVVPAPANGKLEPEALNDTNGLELRVFGNAARHQAVLVARLDNLGKGASAAAVQNIGLMLGLEQAARQAA</sequence>
<evidence type="ECO:0000256" key="1">
    <source>
        <dbReference type="ARBA" id="ARBA00022490"/>
    </source>
</evidence>
<dbReference type="Pfam" id="PF22698">
    <property type="entry name" value="Semialdhyde_dhC_1"/>
    <property type="match status" value="1"/>
</dbReference>